<dbReference type="EMBL" id="JAEVFJ010000007">
    <property type="protein sequence ID" value="KAH8103619.1"/>
    <property type="molecule type" value="Genomic_DNA"/>
</dbReference>
<proteinExistence type="predicted"/>
<dbReference type="OrthoDB" id="3357985at2759"/>
<accession>A0A8K0UUB7</accession>
<dbReference type="Proteomes" id="UP000813824">
    <property type="component" value="Unassembled WGS sequence"/>
</dbReference>
<dbReference type="Gene3D" id="3.30.710.10">
    <property type="entry name" value="Potassium Channel Kv1.1, Chain A"/>
    <property type="match status" value="1"/>
</dbReference>
<feature type="domain" description="BTB" evidence="1">
    <location>
        <begin position="26"/>
        <end position="94"/>
    </location>
</feature>
<sequence>MTDLLNGETGRHGHTMANSPFGRGDGDIILLTSDLVRFSVHKIILSLSSPVFSDMLTLGENSGHPDDLISESGIPMVPVTETSDSLDIFLRLIYPTCRPPVVGFGEIPSIMEVGRKYQATGVIKFATKALQAHIDEDPLTVFGVACRMNLEVIARAAAEHVVRLPAHTFSTFYYVPEMDQISAGSFFRLLWHIRRPNAATTKEYWKNFSFVTRNPSDGTTSAFNLGASHRWKCGEALISSWCTEANPFERHPPDLTVRCSDGVDAPAHCLVLSLASPVLSDLIAASSHELPAVIHVTEPSRLVYYLLLACYGHTYPWVHASPSISDVDKFSCFFQAMHVFTQYGLRSALQQSRVLFQSLLKANPLRSYFVAYALGWKAEARVAATLAVSDPKIDISTAYVAEMESVSAKAYLNLLKYDRDVAASRNTIFNTYNNARQLPDHLYPDTARNLIKGFYTYPSLKFREDEKVCIAVAQREIEKETGNLGLTLNLIKESRNMEAALQTALSQCVLELD</sequence>
<organism evidence="2 3">
    <name type="scientific">Cristinia sonorae</name>
    <dbReference type="NCBI Taxonomy" id="1940300"/>
    <lineage>
        <taxon>Eukaryota</taxon>
        <taxon>Fungi</taxon>
        <taxon>Dikarya</taxon>
        <taxon>Basidiomycota</taxon>
        <taxon>Agaricomycotina</taxon>
        <taxon>Agaricomycetes</taxon>
        <taxon>Agaricomycetidae</taxon>
        <taxon>Agaricales</taxon>
        <taxon>Pleurotineae</taxon>
        <taxon>Stephanosporaceae</taxon>
        <taxon>Cristinia</taxon>
    </lineage>
</organism>
<dbReference type="InterPro" id="IPR000210">
    <property type="entry name" value="BTB/POZ_dom"/>
</dbReference>
<evidence type="ECO:0000313" key="2">
    <source>
        <dbReference type="EMBL" id="KAH8103619.1"/>
    </source>
</evidence>
<dbReference type="PROSITE" id="PS50097">
    <property type="entry name" value="BTB"/>
    <property type="match status" value="1"/>
</dbReference>
<dbReference type="InterPro" id="IPR011333">
    <property type="entry name" value="SKP1/BTB/POZ_sf"/>
</dbReference>
<dbReference type="Pfam" id="PF00651">
    <property type="entry name" value="BTB"/>
    <property type="match status" value="1"/>
</dbReference>
<protein>
    <recommendedName>
        <fullName evidence="1">BTB domain-containing protein</fullName>
    </recommendedName>
</protein>
<name>A0A8K0UUB7_9AGAR</name>
<dbReference type="CDD" id="cd18186">
    <property type="entry name" value="BTB_POZ_ZBTB_KLHL-like"/>
    <property type="match status" value="1"/>
</dbReference>
<evidence type="ECO:0000259" key="1">
    <source>
        <dbReference type="PROSITE" id="PS50097"/>
    </source>
</evidence>
<keyword evidence="3" id="KW-1185">Reference proteome</keyword>
<comment type="caution">
    <text evidence="2">The sequence shown here is derived from an EMBL/GenBank/DDBJ whole genome shotgun (WGS) entry which is preliminary data.</text>
</comment>
<dbReference type="SUPFAM" id="SSF54695">
    <property type="entry name" value="POZ domain"/>
    <property type="match status" value="1"/>
</dbReference>
<gene>
    <name evidence="2" type="ORF">BXZ70DRAFT_905517</name>
</gene>
<dbReference type="SMART" id="SM00225">
    <property type="entry name" value="BTB"/>
    <property type="match status" value="1"/>
</dbReference>
<dbReference type="AlphaFoldDB" id="A0A8K0UUB7"/>
<evidence type="ECO:0000313" key="3">
    <source>
        <dbReference type="Proteomes" id="UP000813824"/>
    </source>
</evidence>
<reference evidence="2" key="1">
    <citation type="journal article" date="2021" name="New Phytol.">
        <title>Evolutionary innovations through gain and loss of genes in the ectomycorrhizal Boletales.</title>
        <authorList>
            <person name="Wu G."/>
            <person name="Miyauchi S."/>
            <person name="Morin E."/>
            <person name="Kuo A."/>
            <person name="Drula E."/>
            <person name="Varga T."/>
            <person name="Kohler A."/>
            <person name="Feng B."/>
            <person name="Cao Y."/>
            <person name="Lipzen A."/>
            <person name="Daum C."/>
            <person name="Hundley H."/>
            <person name="Pangilinan J."/>
            <person name="Johnson J."/>
            <person name="Barry K."/>
            <person name="LaButti K."/>
            <person name="Ng V."/>
            <person name="Ahrendt S."/>
            <person name="Min B."/>
            <person name="Choi I.G."/>
            <person name="Park H."/>
            <person name="Plett J.M."/>
            <person name="Magnuson J."/>
            <person name="Spatafora J.W."/>
            <person name="Nagy L.G."/>
            <person name="Henrissat B."/>
            <person name="Grigoriev I.V."/>
            <person name="Yang Z.L."/>
            <person name="Xu J."/>
            <person name="Martin F.M."/>
        </authorList>
    </citation>
    <scope>NUCLEOTIDE SEQUENCE</scope>
    <source>
        <strain evidence="2">KKN 215</strain>
    </source>
</reference>